<name>A0A0R3Q941_9BILA</name>
<proteinExistence type="predicted"/>
<evidence type="ECO:0000313" key="1">
    <source>
        <dbReference type="WBParaSite" id="BTMF_0000284901-mRNA-1"/>
    </source>
</evidence>
<protein>
    <submittedName>
        <fullName evidence="1">Secreted protein</fullName>
    </submittedName>
</protein>
<dbReference type="AlphaFoldDB" id="A0A0R3Q941"/>
<sequence>LLPGVGRYCYVIVVVIRLLLQLMSHTIRPCYLIEGLNGYQYRITLVQCRGARSLTDDLIPGQFSLFHYIAKGNVFVRE</sequence>
<reference evidence="1" key="1">
    <citation type="submission" date="2017-02" db="UniProtKB">
        <authorList>
            <consortium name="WormBaseParasite"/>
        </authorList>
    </citation>
    <scope>IDENTIFICATION</scope>
</reference>
<accession>A0A0R3Q941</accession>
<dbReference type="WBParaSite" id="BTMF_0000284901-mRNA-1">
    <property type="protein sequence ID" value="BTMF_0000284901-mRNA-1"/>
    <property type="gene ID" value="BTMF_0000284901"/>
</dbReference>
<organism evidence="1">
    <name type="scientific">Brugia timori</name>
    <dbReference type="NCBI Taxonomy" id="42155"/>
    <lineage>
        <taxon>Eukaryota</taxon>
        <taxon>Metazoa</taxon>
        <taxon>Ecdysozoa</taxon>
        <taxon>Nematoda</taxon>
        <taxon>Chromadorea</taxon>
        <taxon>Rhabditida</taxon>
        <taxon>Spirurina</taxon>
        <taxon>Spiruromorpha</taxon>
        <taxon>Filarioidea</taxon>
        <taxon>Onchocercidae</taxon>
        <taxon>Brugia</taxon>
    </lineage>
</organism>